<evidence type="ECO:0000259" key="6">
    <source>
        <dbReference type="Pfam" id="PF08281"/>
    </source>
</evidence>
<keyword evidence="2" id="KW-0805">Transcription regulation</keyword>
<evidence type="ECO:0000259" key="5">
    <source>
        <dbReference type="Pfam" id="PF04542"/>
    </source>
</evidence>
<protein>
    <submittedName>
        <fullName evidence="7">RNA polymerase sigma-70 factor, ECF subfamily</fullName>
    </submittedName>
</protein>
<dbReference type="NCBIfam" id="TIGR02937">
    <property type="entry name" value="sigma70-ECF"/>
    <property type="match status" value="1"/>
</dbReference>
<gene>
    <name evidence="7" type="ORF">SAMN05421823_102216</name>
</gene>
<dbReference type="Pfam" id="PF08281">
    <property type="entry name" value="Sigma70_r4_2"/>
    <property type="match status" value="1"/>
</dbReference>
<dbReference type="STRING" id="1075417.SAMN05421823_102216"/>
<evidence type="ECO:0000313" key="7">
    <source>
        <dbReference type="EMBL" id="SDK23804.1"/>
    </source>
</evidence>
<accession>A0A1G9AAE8</accession>
<keyword evidence="4" id="KW-0804">Transcription</keyword>
<dbReference type="InterPro" id="IPR013249">
    <property type="entry name" value="RNA_pol_sigma70_r4_t2"/>
</dbReference>
<evidence type="ECO:0000256" key="2">
    <source>
        <dbReference type="ARBA" id="ARBA00023015"/>
    </source>
</evidence>
<dbReference type="OrthoDB" id="941544at2"/>
<sequence length="164" mass="19301">MLYQHFYSYAMSICMRYAPNREDALEILNDGFMKIFTKIDKRYDTSRSFAGWLRRIMINTALDYYRKQARQPHEEELQQAAAVSLDGDQLAQLQYEELVDMVQKLTPAYRTVFNLYAIDGFNHEEIAAMLHISVGTSKSNLAKARVKLQHMLEKHYNHERIRST</sequence>
<dbReference type="GO" id="GO:0016987">
    <property type="term" value="F:sigma factor activity"/>
    <property type="evidence" value="ECO:0007669"/>
    <property type="project" value="UniProtKB-KW"/>
</dbReference>
<feature type="domain" description="RNA polymerase sigma-70 region 2" evidence="5">
    <location>
        <begin position="2"/>
        <end position="70"/>
    </location>
</feature>
<dbReference type="SUPFAM" id="SSF88946">
    <property type="entry name" value="Sigma2 domain of RNA polymerase sigma factors"/>
    <property type="match status" value="1"/>
</dbReference>
<dbReference type="GO" id="GO:0003677">
    <property type="term" value="F:DNA binding"/>
    <property type="evidence" value="ECO:0007669"/>
    <property type="project" value="InterPro"/>
</dbReference>
<evidence type="ECO:0000256" key="3">
    <source>
        <dbReference type="ARBA" id="ARBA00023082"/>
    </source>
</evidence>
<dbReference type="GO" id="GO:0006352">
    <property type="term" value="P:DNA-templated transcription initiation"/>
    <property type="evidence" value="ECO:0007669"/>
    <property type="project" value="InterPro"/>
</dbReference>
<evidence type="ECO:0000313" key="8">
    <source>
        <dbReference type="Proteomes" id="UP000198510"/>
    </source>
</evidence>
<dbReference type="InterPro" id="IPR013324">
    <property type="entry name" value="RNA_pol_sigma_r3/r4-like"/>
</dbReference>
<dbReference type="Pfam" id="PF04542">
    <property type="entry name" value="Sigma70_r2"/>
    <property type="match status" value="1"/>
</dbReference>
<dbReference type="InterPro" id="IPR014284">
    <property type="entry name" value="RNA_pol_sigma-70_dom"/>
</dbReference>
<name>A0A1G9AAE8_9BACT</name>
<comment type="similarity">
    <text evidence="1">Belongs to the sigma-70 factor family. ECF subfamily.</text>
</comment>
<evidence type="ECO:0000256" key="4">
    <source>
        <dbReference type="ARBA" id="ARBA00023163"/>
    </source>
</evidence>
<feature type="domain" description="RNA polymerase sigma factor 70 region 4 type 2" evidence="6">
    <location>
        <begin position="96"/>
        <end position="148"/>
    </location>
</feature>
<dbReference type="Gene3D" id="1.10.10.10">
    <property type="entry name" value="Winged helix-like DNA-binding domain superfamily/Winged helix DNA-binding domain"/>
    <property type="match status" value="1"/>
</dbReference>
<dbReference type="AlphaFoldDB" id="A0A1G9AAE8"/>
<dbReference type="InterPro" id="IPR013325">
    <property type="entry name" value="RNA_pol_sigma_r2"/>
</dbReference>
<dbReference type="SUPFAM" id="SSF88659">
    <property type="entry name" value="Sigma3 and sigma4 domains of RNA polymerase sigma factors"/>
    <property type="match status" value="1"/>
</dbReference>
<dbReference type="InterPro" id="IPR036388">
    <property type="entry name" value="WH-like_DNA-bd_sf"/>
</dbReference>
<dbReference type="Gene3D" id="1.10.1740.10">
    <property type="match status" value="1"/>
</dbReference>
<keyword evidence="3" id="KW-0731">Sigma factor</keyword>
<proteinExistence type="inferred from homology"/>
<dbReference type="InterPro" id="IPR007627">
    <property type="entry name" value="RNA_pol_sigma70_r2"/>
</dbReference>
<dbReference type="InterPro" id="IPR039425">
    <property type="entry name" value="RNA_pol_sigma-70-like"/>
</dbReference>
<dbReference type="CDD" id="cd06171">
    <property type="entry name" value="Sigma70_r4"/>
    <property type="match status" value="1"/>
</dbReference>
<dbReference type="PANTHER" id="PTHR43133">
    <property type="entry name" value="RNA POLYMERASE ECF-TYPE SIGMA FACTO"/>
    <property type="match status" value="1"/>
</dbReference>
<evidence type="ECO:0000256" key="1">
    <source>
        <dbReference type="ARBA" id="ARBA00010641"/>
    </source>
</evidence>
<dbReference type="Proteomes" id="UP000198510">
    <property type="component" value="Unassembled WGS sequence"/>
</dbReference>
<reference evidence="7 8" key="1">
    <citation type="submission" date="2016-10" db="EMBL/GenBank/DDBJ databases">
        <authorList>
            <person name="de Groot N.N."/>
        </authorList>
    </citation>
    <scope>NUCLEOTIDE SEQUENCE [LARGE SCALE GENOMIC DNA]</scope>
    <source>
        <strain evidence="7 8">DSM 25186</strain>
    </source>
</reference>
<dbReference type="PANTHER" id="PTHR43133:SF46">
    <property type="entry name" value="RNA POLYMERASE SIGMA-70 FACTOR ECF SUBFAMILY"/>
    <property type="match status" value="1"/>
</dbReference>
<keyword evidence="8" id="KW-1185">Reference proteome</keyword>
<organism evidence="7 8">
    <name type="scientific">Catalinimonas alkaloidigena</name>
    <dbReference type="NCBI Taxonomy" id="1075417"/>
    <lineage>
        <taxon>Bacteria</taxon>
        <taxon>Pseudomonadati</taxon>
        <taxon>Bacteroidota</taxon>
        <taxon>Cytophagia</taxon>
        <taxon>Cytophagales</taxon>
        <taxon>Catalimonadaceae</taxon>
        <taxon>Catalinimonas</taxon>
    </lineage>
</organism>
<dbReference type="EMBL" id="FNFO01000002">
    <property type="protein sequence ID" value="SDK23804.1"/>
    <property type="molecule type" value="Genomic_DNA"/>
</dbReference>